<evidence type="ECO:0000256" key="5">
    <source>
        <dbReference type="ARBA" id="ARBA00022984"/>
    </source>
</evidence>
<protein>
    <submittedName>
        <fullName evidence="10">Lipid II flippase MurJ</fullName>
    </submittedName>
</protein>
<feature type="compositionally biased region" description="Low complexity" evidence="8">
    <location>
        <begin position="636"/>
        <end position="652"/>
    </location>
</feature>
<feature type="transmembrane region" description="Helical" evidence="9">
    <location>
        <begin position="491"/>
        <end position="509"/>
    </location>
</feature>
<feature type="transmembrane region" description="Helical" evidence="9">
    <location>
        <begin position="23"/>
        <end position="40"/>
    </location>
</feature>
<feature type="transmembrane region" description="Helical" evidence="9">
    <location>
        <begin position="47"/>
        <end position="66"/>
    </location>
</feature>
<keyword evidence="7 9" id="KW-0472">Membrane</keyword>
<dbReference type="PANTHER" id="PTHR47019:SF1">
    <property type="entry name" value="LIPID II FLIPPASE MURJ"/>
    <property type="match status" value="1"/>
</dbReference>
<feature type="transmembrane region" description="Helical" evidence="9">
    <location>
        <begin position="111"/>
        <end position="136"/>
    </location>
</feature>
<feature type="region of interest" description="Disordered" evidence="8">
    <location>
        <begin position="1181"/>
        <end position="1262"/>
    </location>
</feature>
<feature type="region of interest" description="Disordered" evidence="8">
    <location>
        <begin position="1302"/>
        <end position="1346"/>
    </location>
</feature>
<feature type="transmembrane region" description="Helical" evidence="9">
    <location>
        <begin position="310"/>
        <end position="331"/>
    </location>
</feature>
<feature type="transmembrane region" description="Helical" evidence="9">
    <location>
        <begin position="142"/>
        <end position="166"/>
    </location>
</feature>
<feature type="transmembrane region" description="Helical" evidence="9">
    <location>
        <begin position="450"/>
        <end position="470"/>
    </location>
</feature>
<feature type="compositionally biased region" description="Basic and acidic residues" evidence="8">
    <location>
        <begin position="869"/>
        <end position="884"/>
    </location>
</feature>
<feature type="transmembrane region" description="Helical" evidence="9">
    <location>
        <begin position="72"/>
        <end position="91"/>
    </location>
</feature>
<sequence length="1483" mass="152709">MSAGPGADQDQAPDPAAGPRRGVAGSSALMFAGTLVSRVLGMVKAPLLLGAAVGINYGAANAFAVANKLPNLIYMLIAGGVLNAILVPQIVRAIKNDADGGRTYVNRLLTVGMAGLAVVTVALTLASPLLISLYAANLPPQWYDLAVTFGYWCIPQLFFYGTYTLFGQVLNARNVFGPYMWAPALNNLVAIAGLAVYLLVFGGTAAAGGDDASVWGLSRTALLAGTATLGIVAQALVLLVPLYRSGFRYRPVWGLRGSGLGSASRMAMWVFAALAANQVAYVVISNAAAYAFRAGDGARDVAGNGAYDTAFLIFTLPTSLVTVSLVTALFTRMSASAAAADLSAVRADLSKGLRTVSVFTVFAAGLLMVLAQPVVRVVAATVSFDEVRSIGHVVVAMVPGLVAVGIFTMCQRVFYAFEDAKGLFRLQIPMFVILAVGAAVSMLLPAQWTVVGIGVAMTVSNTVAALLTFLGLRLHLYTVDGARVLRTHLRLVLALIPAAVAAWGLLHVLGTGPQMGVLGALWRIALVGTVAGLIYLALLRALQVGELQLLAAPAGAVLVGVGSRIPGSPGGAVVRAGRKLSPASPPPPDDGPDGDGPGAGGPDGSGAGSPPPPPPPPPPAETATDPERADLTHDGATPPATTRATSPETAPALRTLDSDGAGVTHEGTGGTALNQGTDDAHPERSVLGERYELGESLETTVGGIEKRRARDLTLEADVDVLVLPTSGTKVADVLDAARRASLVDDHRLVTVLDVGTDESASYVVTRTVSGPDLGTLAGTAGLPPEQARAVVGETTAALQSARRHGVRHLALRPECVHVTPDGDVLVSGLGTDAVLLGAPEEFADSPLEADHRDAADIVRLLYLALTGHRPTEDAPRPRELRPDTPGDLDDLCARTLAGEGPRSTGELLRLLAPWPGVDPQAMAATIVPRAGTEPEEPASETEAGEPDTGQEGADTGDAENVEDPDDEARADGADGAAAGLGAAAGGAAAAGIGLSHATRPSTRPTWSPVRGRESAPLRTSADEAGQAPPPPPPPPPPADDVSGETTSAGEADTDAPADAPASEGAPADTDQPDQTAQPERTLHLPAGERHLSTDVPDWSEVVGRLELPTDAQLVTPARTISWSPPGPPDTSAPPAPFPELVSSAEAAGDEAAHPAGHGRGGQGAAAVAAAATAEALRNALGKARGGAERTAERTRQAAAAARNSAAARRTEREQPDAPPPGQPDQATDRTGYGAAAAAAAPTAGGTQAPPQDGEPDLLSEIDGPEVPFAERRMNPTPVVIVGVVALVVILFLISLRTILAPPPRISLPDNEVTPTAEETTEEETTEEPTEEETTTEEPTEEVEPVIADLGVLDPEGDGQENPELTPRALDGDAETFWRSRSYVDPEYGMKSGIGLAVDLEETSTVRRVEIDLMGQGGNVEIRDTSAENPTDGEPLASGEMGPDSVFEFDEPVQTDTLVLWFTRLPVAESDGLNRVELAELRVG</sequence>
<name>A0ABW4L4Y2_9MICO</name>
<dbReference type="Proteomes" id="UP001597277">
    <property type="component" value="Unassembled WGS sequence"/>
</dbReference>
<feature type="compositionally biased region" description="Acidic residues" evidence="8">
    <location>
        <begin position="954"/>
        <end position="966"/>
    </location>
</feature>
<evidence type="ECO:0000313" key="10">
    <source>
        <dbReference type="EMBL" id="MFD1718523.1"/>
    </source>
</evidence>
<comment type="subcellular location">
    <subcellularLocation>
        <location evidence="1">Cell membrane</location>
        <topology evidence="1">Multi-pass membrane protein</topology>
    </subcellularLocation>
</comment>
<feature type="transmembrane region" description="Helical" evidence="9">
    <location>
        <begin position="521"/>
        <end position="539"/>
    </location>
</feature>
<keyword evidence="3 9" id="KW-0812">Transmembrane</keyword>
<feature type="compositionally biased region" description="Acidic residues" evidence="8">
    <location>
        <begin position="1253"/>
        <end position="1262"/>
    </location>
</feature>
<evidence type="ECO:0000256" key="3">
    <source>
        <dbReference type="ARBA" id="ARBA00022692"/>
    </source>
</evidence>
<evidence type="ECO:0000256" key="2">
    <source>
        <dbReference type="ARBA" id="ARBA00022475"/>
    </source>
</evidence>
<dbReference type="InterPro" id="IPR051050">
    <property type="entry name" value="Lipid_II_flippase_MurJ/MviN"/>
</dbReference>
<feature type="compositionally biased region" description="Pro residues" evidence="8">
    <location>
        <begin position="609"/>
        <end position="620"/>
    </location>
</feature>
<feature type="region of interest" description="Disordered" evidence="8">
    <location>
        <begin position="994"/>
        <end position="1167"/>
    </location>
</feature>
<dbReference type="RefSeq" id="WP_388006989.1">
    <property type="nucleotide sequence ID" value="NZ_JBHUEE010000006.1"/>
</dbReference>
<feature type="region of interest" description="Disordered" evidence="8">
    <location>
        <begin position="1"/>
        <end position="21"/>
    </location>
</feature>
<feature type="transmembrane region" description="Helical" evidence="9">
    <location>
        <begin position="221"/>
        <end position="245"/>
    </location>
</feature>
<keyword evidence="2" id="KW-1003">Cell membrane</keyword>
<evidence type="ECO:0000256" key="6">
    <source>
        <dbReference type="ARBA" id="ARBA00022989"/>
    </source>
</evidence>
<evidence type="ECO:0000256" key="1">
    <source>
        <dbReference type="ARBA" id="ARBA00004651"/>
    </source>
</evidence>
<evidence type="ECO:0000313" key="11">
    <source>
        <dbReference type="Proteomes" id="UP001597277"/>
    </source>
</evidence>
<feature type="transmembrane region" description="Helical" evidence="9">
    <location>
        <begin position="266"/>
        <end position="290"/>
    </location>
</feature>
<comment type="caution">
    <text evidence="10">The sequence shown here is derived from an EMBL/GenBank/DDBJ whole genome shotgun (WGS) entry which is preliminary data.</text>
</comment>
<feature type="transmembrane region" description="Helical" evidence="9">
    <location>
        <begin position="390"/>
        <end position="410"/>
    </location>
</feature>
<feature type="compositionally biased region" description="Basic and acidic residues" evidence="8">
    <location>
        <begin position="1080"/>
        <end position="1092"/>
    </location>
</feature>
<evidence type="ECO:0000256" key="8">
    <source>
        <dbReference type="SAM" id="MobiDB-lite"/>
    </source>
</evidence>
<reference evidence="11" key="1">
    <citation type="journal article" date="2019" name="Int. J. Syst. Evol. Microbiol.">
        <title>The Global Catalogue of Microorganisms (GCM) 10K type strain sequencing project: providing services to taxonomists for standard genome sequencing and annotation.</title>
        <authorList>
            <consortium name="The Broad Institute Genomics Platform"/>
            <consortium name="The Broad Institute Genome Sequencing Center for Infectious Disease"/>
            <person name="Wu L."/>
            <person name="Ma J."/>
        </authorList>
    </citation>
    <scope>NUCLEOTIDE SEQUENCE [LARGE SCALE GENOMIC DNA]</scope>
    <source>
        <strain evidence="11">JCM 17130</strain>
    </source>
</reference>
<keyword evidence="11" id="KW-1185">Reference proteome</keyword>
<dbReference type="InterPro" id="IPR004268">
    <property type="entry name" value="MurJ"/>
</dbReference>
<feature type="compositionally biased region" description="Acidic residues" evidence="8">
    <location>
        <begin position="933"/>
        <end position="945"/>
    </location>
</feature>
<feature type="transmembrane region" description="Helical" evidence="9">
    <location>
        <begin position="352"/>
        <end position="370"/>
    </location>
</feature>
<feature type="transmembrane region" description="Helical" evidence="9">
    <location>
        <begin position="422"/>
        <end position="444"/>
    </location>
</feature>
<keyword evidence="5" id="KW-0573">Peptidoglycan synthesis</keyword>
<organism evidence="10 11">
    <name type="scientific">Georgenia deserti</name>
    <dbReference type="NCBI Taxonomy" id="2093781"/>
    <lineage>
        <taxon>Bacteria</taxon>
        <taxon>Bacillati</taxon>
        <taxon>Actinomycetota</taxon>
        <taxon>Actinomycetes</taxon>
        <taxon>Micrococcales</taxon>
        <taxon>Bogoriellaceae</taxon>
        <taxon>Georgenia</taxon>
    </lineage>
</organism>
<evidence type="ECO:0000256" key="4">
    <source>
        <dbReference type="ARBA" id="ARBA00022960"/>
    </source>
</evidence>
<feature type="compositionally biased region" description="Basic and acidic residues" evidence="8">
    <location>
        <begin position="1185"/>
        <end position="1195"/>
    </location>
</feature>
<feature type="transmembrane region" description="Helical" evidence="9">
    <location>
        <begin position="1278"/>
        <end position="1299"/>
    </location>
</feature>
<keyword evidence="4" id="KW-0133">Cell shape</keyword>
<dbReference type="InterPro" id="IPR011009">
    <property type="entry name" value="Kinase-like_dom_sf"/>
</dbReference>
<feature type="compositionally biased region" description="Low complexity" evidence="8">
    <location>
        <begin position="1233"/>
        <end position="1251"/>
    </location>
</feature>
<dbReference type="EMBL" id="JBHUEE010000006">
    <property type="protein sequence ID" value="MFD1718523.1"/>
    <property type="molecule type" value="Genomic_DNA"/>
</dbReference>
<proteinExistence type="predicted"/>
<evidence type="ECO:0000256" key="7">
    <source>
        <dbReference type="ARBA" id="ARBA00023136"/>
    </source>
</evidence>
<gene>
    <name evidence="10" type="ORF">ACFSE6_11805</name>
</gene>
<feature type="compositionally biased region" description="Low complexity" evidence="8">
    <location>
        <begin position="1196"/>
        <end position="1207"/>
    </location>
</feature>
<feature type="compositionally biased region" description="Pro residues" evidence="8">
    <location>
        <begin position="1027"/>
        <end position="1038"/>
    </location>
</feature>
<feature type="compositionally biased region" description="Gly residues" evidence="8">
    <location>
        <begin position="594"/>
        <end position="607"/>
    </location>
</feature>
<feature type="transmembrane region" description="Helical" evidence="9">
    <location>
        <begin position="187"/>
        <end position="209"/>
    </location>
</feature>
<feature type="compositionally biased region" description="Pro residues" evidence="8">
    <location>
        <begin position="1124"/>
        <end position="1137"/>
    </location>
</feature>
<evidence type="ECO:0000256" key="9">
    <source>
        <dbReference type="SAM" id="Phobius"/>
    </source>
</evidence>
<feature type="region of interest" description="Disordered" evidence="8">
    <location>
        <begin position="930"/>
        <end position="973"/>
    </location>
</feature>
<dbReference type="Pfam" id="PF03023">
    <property type="entry name" value="MurJ"/>
    <property type="match status" value="1"/>
</dbReference>
<dbReference type="Gene3D" id="1.10.510.10">
    <property type="entry name" value="Transferase(Phosphotransferase) domain 1"/>
    <property type="match status" value="1"/>
</dbReference>
<feature type="region of interest" description="Disordered" evidence="8">
    <location>
        <begin position="1351"/>
        <end position="1370"/>
    </location>
</feature>
<dbReference type="SUPFAM" id="SSF56112">
    <property type="entry name" value="Protein kinase-like (PK-like)"/>
    <property type="match status" value="1"/>
</dbReference>
<dbReference type="PANTHER" id="PTHR47019">
    <property type="entry name" value="LIPID II FLIPPASE MURJ"/>
    <property type="match status" value="1"/>
</dbReference>
<accession>A0ABW4L4Y2</accession>
<dbReference type="CDD" id="cd13123">
    <property type="entry name" value="MATE_MurJ_like"/>
    <property type="match status" value="1"/>
</dbReference>
<dbReference type="PRINTS" id="PR01806">
    <property type="entry name" value="VIRFACTRMVIN"/>
</dbReference>
<feature type="compositionally biased region" description="Acidic residues" evidence="8">
    <location>
        <begin position="1318"/>
        <end position="1343"/>
    </location>
</feature>
<keyword evidence="6 9" id="KW-1133">Transmembrane helix</keyword>
<feature type="region of interest" description="Disordered" evidence="8">
    <location>
        <begin position="869"/>
        <end position="890"/>
    </location>
</feature>
<feature type="region of interest" description="Disordered" evidence="8">
    <location>
        <begin position="570"/>
        <end position="682"/>
    </location>
</feature>